<proteinExistence type="predicted"/>
<dbReference type="Proteomes" id="UP000828390">
    <property type="component" value="Unassembled WGS sequence"/>
</dbReference>
<dbReference type="AlphaFoldDB" id="A0A9D3YB77"/>
<gene>
    <name evidence="2" type="ORF">DPMN_083430</name>
</gene>
<name>A0A9D3YB77_DREPO</name>
<accession>A0A9D3YB77</accession>
<protein>
    <submittedName>
        <fullName evidence="2">Uncharacterized protein</fullName>
    </submittedName>
</protein>
<feature type="region of interest" description="Disordered" evidence="1">
    <location>
        <begin position="1"/>
        <end position="70"/>
    </location>
</feature>
<comment type="caution">
    <text evidence="2">The sequence shown here is derived from an EMBL/GenBank/DDBJ whole genome shotgun (WGS) entry which is preliminary data.</text>
</comment>
<keyword evidence="3" id="KW-1185">Reference proteome</keyword>
<sequence length="70" mass="8105">MLIATKRDINNNNHLLDNDEPSNISFHNDDDVADPDWKDTDPRSSDTYDYPMDNNEIDHQNVIETNVTES</sequence>
<reference evidence="2" key="2">
    <citation type="submission" date="2020-11" db="EMBL/GenBank/DDBJ databases">
        <authorList>
            <person name="McCartney M.A."/>
            <person name="Auch B."/>
            <person name="Kono T."/>
            <person name="Mallez S."/>
            <person name="Becker A."/>
            <person name="Gohl D.M."/>
            <person name="Silverstein K.A.T."/>
            <person name="Koren S."/>
            <person name="Bechman K.B."/>
            <person name="Herman A."/>
            <person name="Abrahante J.E."/>
            <person name="Garbe J."/>
        </authorList>
    </citation>
    <scope>NUCLEOTIDE SEQUENCE</scope>
    <source>
        <strain evidence="2">Duluth1</strain>
        <tissue evidence="2">Whole animal</tissue>
    </source>
</reference>
<organism evidence="2 3">
    <name type="scientific">Dreissena polymorpha</name>
    <name type="common">Zebra mussel</name>
    <name type="synonym">Mytilus polymorpha</name>
    <dbReference type="NCBI Taxonomy" id="45954"/>
    <lineage>
        <taxon>Eukaryota</taxon>
        <taxon>Metazoa</taxon>
        <taxon>Spiralia</taxon>
        <taxon>Lophotrochozoa</taxon>
        <taxon>Mollusca</taxon>
        <taxon>Bivalvia</taxon>
        <taxon>Autobranchia</taxon>
        <taxon>Heteroconchia</taxon>
        <taxon>Euheterodonta</taxon>
        <taxon>Imparidentia</taxon>
        <taxon>Neoheterodontei</taxon>
        <taxon>Myida</taxon>
        <taxon>Dreissenoidea</taxon>
        <taxon>Dreissenidae</taxon>
        <taxon>Dreissena</taxon>
    </lineage>
</organism>
<evidence type="ECO:0000313" key="3">
    <source>
        <dbReference type="Proteomes" id="UP000828390"/>
    </source>
</evidence>
<feature type="compositionally biased region" description="Basic and acidic residues" evidence="1">
    <location>
        <begin position="27"/>
        <end position="46"/>
    </location>
</feature>
<evidence type="ECO:0000256" key="1">
    <source>
        <dbReference type="SAM" id="MobiDB-lite"/>
    </source>
</evidence>
<evidence type="ECO:0000313" key="2">
    <source>
        <dbReference type="EMBL" id="KAH3695971.1"/>
    </source>
</evidence>
<dbReference type="EMBL" id="JAIWYP010000016">
    <property type="protein sequence ID" value="KAH3695971.1"/>
    <property type="molecule type" value="Genomic_DNA"/>
</dbReference>
<reference evidence="2" key="1">
    <citation type="journal article" date="2019" name="bioRxiv">
        <title>The Genome of the Zebra Mussel, Dreissena polymorpha: A Resource for Invasive Species Research.</title>
        <authorList>
            <person name="McCartney M.A."/>
            <person name="Auch B."/>
            <person name="Kono T."/>
            <person name="Mallez S."/>
            <person name="Zhang Y."/>
            <person name="Obille A."/>
            <person name="Becker A."/>
            <person name="Abrahante J.E."/>
            <person name="Garbe J."/>
            <person name="Badalamenti J.P."/>
            <person name="Herman A."/>
            <person name="Mangelson H."/>
            <person name="Liachko I."/>
            <person name="Sullivan S."/>
            <person name="Sone E.D."/>
            <person name="Koren S."/>
            <person name="Silverstein K.A.T."/>
            <person name="Beckman K.B."/>
            <person name="Gohl D.M."/>
        </authorList>
    </citation>
    <scope>NUCLEOTIDE SEQUENCE</scope>
    <source>
        <strain evidence="2">Duluth1</strain>
        <tissue evidence="2">Whole animal</tissue>
    </source>
</reference>